<protein>
    <submittedName>
        <fullName evidence="1">Uncharacterized protein</fullName>
    </submittedName>
</protein>
<organism evidence="1 2">
    <name type="scientific">Coptotermes formosanus</name>
    <name type="common">Formosan subterranean termite</name>
    <dbReference type="NCBI Taxonomy" id="36987"/>
    <lineage>
        <taxon>Eukaryota</taxon>
        <taxon>Metazoa</taxon>
        <taxon>Ecdysozoa</taxon>
        <taxon>Arthropoda</taxon>
        <taxon>Hexapoda</taxon>
        <taxon>Insecta</taxon>
        <taxon>Pterygota</taxon>
        <taxon>Neoptera</taxon>
        <taxon>Polyneoptera</taxon>
        <taxon>Dictyoptera</taxon>
        <taxon>Blattodea</taxon>
        <taxon>Blattoidea</taxon>
        <taxon>Termitoidae</taxon>
        <taxon>Rhinotermitidae</taxon>
        <taxon>Coptotermes</taxon>
    </lineage>
</organism>
<dbReference type="PANTHER" id="PTHR21974:SF2">
    <property type="entry name" value="RE15880P"/>
    <property type="match status" value="1"/>
</dbReference>
<evidence type="ECO:0000313" key="1">
    <source>
        <dbReference type="EMBL" id="GFG30721.1"/>
    </source>
</evidence>
<comment type="caution">
    <text evidence="1">The sequence shown here is derived from an EMBL/GenBank/DDBJ whole genome shotgun (WGS) entry which is preliminary data.</text>
</comment>
<dbReference type="Proteomes" id="UP000502823">
    <property type="component" value="Unassembled WGS sequence"/>
</dbReference>
<evidence type="ECO:0000313" key="2">
    <source>
        <dbReference type="Proteomes" id="UP000502823"/>
    </source>
</evidence>
<feature type="non-terminal residue" evidence="1">
    <location>
        <position position="1"/>
    </location>
</feature>
<dbReference type="InParanoid" id="A0A6L2PE09"/>
<dbReference type="AlphaFoldDB" id="A0A6L2PE09"/>
<dbReference type="GO" id="GO:0005929">
    <property type="term" value="C:cilium"/>
    <property type="evidence" value="ECO:0007669"/>
    <property type="project" value="TreeGrafter"/>
</dbReference>
<accession>A0A6L2PE09</accession>
<name>A0A6L2PE09_COPFO</name>
<dbReference type="PANTHER" id="PTHR21974">
    <property type="entry name" value="RE15880P"/>
    <property type="match status" value="1"/>
</dbReference>
<dbReference type="OrthoDB" id="8187599at2759"/>
<proteinExistence type="predicted"/>
<gene>
    <name evidence="1" type="ORF">Cfor_07486</name>
</gene>
<sequence>VLARNEAALLERRREEVAEEVKLLKSKVAYLQGLYQEQDELLAGLFGETYGSEEEKHIEVQLDKVRSYRDTLAGGLLEWQEAATLVQSATELLDRAVTCWKEIDSQTPETRFHLSTEARNTIQEAALNVQTAQAMLPGVQFPYCTTREISAVLQVCTAKDVECRGEFVHKFLTAVKIMIEKSLKKDLADVDRKVKEITDRLRKHRVSLIRHKVCECNSY</sequence>
<keyword evidence="2" id="KW-1185">Reference proteome</keyword>
<dbReference type="EMBL" id="BLKM01007458">
    <property type="protein sequence ID" value="GFG30721.1"/>
    <property type="molecule type" value="Genomic_DNA"/>
</dbReference>
<reference evidence="2" key="1">
    <citation type="submission" date="2020-01" db="EMBL/GenBank/DDBJ databases">
        <title>Draft genome sequence of the Termite Coptotermes fromosanus.</title>
        <authorList>
            <person name="Itakura S."/>
            <person name="Yosikawa Y."/>
            <person name="Umezawa K."/>
        </authorList>
    </citation>
    <scope>NUCLEOTIDE SEQUENCE [LARGE SCALE GENOMIC DNA]</scope>
</reference>